<organism evidence="13 14">
    <name type="scientific">Desulfobacca acetoxidans (strain ATCC 700848 / DSM 11109 / ASRB2)</name>
    <dbReference type="NCBI Taxonomy" id="880072"/>
    <lineage>
        <taxon>Bacteria</taxon>
        <taxon>Pseudomonadati</taxon>
        <taxon>Thermodesulfobacteriota</taxon>
        <taxon>Desulfobaccia</taxon>
        <taxon>Desulfobaccales</taxon>
        <taxon>Desulfobaccaceae</taxon>
        <taxon>Desulfobacca</taxon>
    </lineage>
</organism>
<evidence type="ECO:0000313" key="14">
    <source>
        <dbReference type="Proteomes" id="UP000000483"/>
    </source>
</evidence>
<dbReference type="PROSITE" id="PS50880">
    <property type="entry name" value="TOPRIM"/>
    <property type="match status" value="1"/>
</dbReference>
<dbReference type="HAMAP" id="MF_00952">
    <property type="entry name" value="Topoisom_1_prok"/>
    <property type="match status" value="1"/>
</dbReference>
<dbReference type="Pfam" id="PF01751">
    <property type="entry name" value="Toprim"/>
    <property type="match status" value="1"/>
</dbReference>
<reference evidence="14" key="2">
    <citation type="submission" date="2011-03" db="EMBL/GenBank/DDBJ databases">
        <title>The complete genome of Desulfobacca acetoxidans DSM 11109.</title>
        <authorList>
            <consortium name="US DOE Joint Genome Institute (JGI-PGF)"/>
            <person name="Lucas S."/>
            <person name="Copeland A."/>
            <person name="Lapidus A."/>
            <person name="Bruce D."/>
            <person name="Goodwin L."/>
            <person name="Pitluck S."/>
            <person name="Peters L."/>
            <person name="Kyrpides N."/>
            <person name="Mavromatis K."/>
            <person name="Ivanova N."/>
            <person name="Ovchinnikova G."/>
            <person name="Teshima H."/>
            <person name="Detter J.C."/>
            <person name="Han C."/>
            <person name="Land M."/>
            <person name="Hauser L."/>
            <person name="Markowitz V."/>
            <person name="Cheng J.-F."/>
            <person name="Hugenholtz P."/>
            <person name="Woyke T."/>
            <person name="Wu D."/>
            <person name="Spring S."/>
            <person name="Schueler E."/>
            <person name="Brambilla E."/>
            <person name="Klenk H.-P."/>
            <person name="Eisen J.A."/>
        </authorList>
    </citation>
    <scope>NUCLEOTIDE SEQUENCE [LARGE SCALE GENOMIC DNA]</scope>
    <source>
        <strain evidence="14">ATCC 700848 / DSM 11109 / ASRB2</strain>
    </source>
</reference>
<dbReference type="InterPro" id="IPR023405">
    <property type="entry name" value="Topo_IA_core_domain"/>
</dbReference>
<dbReference type="AlphaFoldDB" id="F2NDW2"/>
<dbReference type="SUPFAM" id="SSF57783">
    <property type="entry name" value="Zinc beta-ribbon"/>
    <property type="match status" value="3"/>
</dbReference>
<sequence length="763" mass="85570">MTKSLLIVESPAKARTLQKYLGKDFEVRASVGHIKDLPKKELGVDVEKNFIPKYVTIDGKTKTIQDLKRAAHDVEDIYLGPDPDREGEAIAWHIAEVLKSGKHRFHRVLFYELTPRAIQEALAKPMELNRPRYEAQQARRILDRLVGYQISPLLWEKVKRGLSAGRVQSVALRLICDREREILAFVSQEYWSLTAHLKAEQPPPFQAKLIRYKGKKLELAKAEQTQAVVAALEGAQYTVTAVEQKERQKKPLPPFITSTMQQEASRKLRFAAKKTMQVAQRLYEGKDLGAAGPVGLITYMRTDSTRVAGEAVAAVRDFIRQEFGPDYLPAKPNAYKSRKTAQEAHEAIRPTDVSRTPAAVAPFLEKDELRLYELIWKRFVASQMEPARLLVTTADISANHYTFRATGTVVKFPGFTVLYEETPDAAGEEEDIKLPPLKVGELLELLQLEPKQHFTQPPPRYTEATLIKELEKQGIGRPSTYATILSVILGRLYVAKIKAGFKPTELGLMINDLLVASFPKIMNVGFTANLEDRLDAVAEGEVIWQEVLRDFYGSFSQELQEAKQVMPRVKSLATGLTCPQCGAELLIKWGKTGEFLGCSGYPECRYTRNFSRDEQGRIVPEEKNNVPAPDLPEITEVCPKCGQTLVAKQGRFGPFLACPGYPKCRYTRSLQEEEGEVEAVPCPQPDCTGVLRARKSKRGVFYGCSNYPECTYALNYPPVAKACPQCGFPVMVRKELKKQGKILACPQKSCGYTEPDLDEPGTD</sequence>
<evidence type="ECO:0000256" key="1">
    <source>
        <dbReference type="ARBA" id="ARBA00000213"/>
    </source>
</evidence>
<dbReference type="InterPro" id="IPR013824">
    <property type="entry name" value="Topo_IA_cen_sub1"/>
</dbReference>
<dbReference type="HOGENOM" id="CLU_002929_4_3_7"/>
<dbReference type="InterPro" id="IPR003601">
    <property type="entry name" value="Topo_IA_2"/>
</dbReference>
<feature type="site" description="Interaction with DNA" evidence="10">
    <location>
        <position position="143"/>
    </location>
</feature>
<dbReference type="Pfam" id="PF01131">
    <property type="entry name" value="Topoisom_bac"/>
    <property type="match status" value="1"/>
</dbReference>
<evidence type="ECO:0000256" key="2">
    <source>
        <dbReference type="ARBA" id="ARBA00009446"/>
    </source>
</evidence>
<dbReference type="EC" id="5.6.2.1" evidence="10"/>
<evidence type="ECO:0000313" key="13">
    <source>
        <dbReference type="EMBL" id="AEB10459.1"/>
    </source>
</evidence>
<keyword evidence="14" id="KW-1185">Reference proteome</keyword>
<dbReference type="eggNOG" id="COG0551">
    <property type="taxonomic scope" value="Bacteria"/>
</dbReference>
<evidence type="ECO:0000256" key="3">
    <source>
        <dbReference type="ARBA" id="ARBA00022723"/>
    </source>
</evidence>
<feature type="site" description="Interaction with DNA" evidence="10">
    <location>
        <position position="155"/>
    </location>
</feature>
<dbReference type="Proteomes" id="UP000000483">
    <property type="component" value="Chromosome"/>
</dbReference>
<dbReference type="InterPro" id="IPR005733">
    <property type="entry name" value="TopoI_bac-type"/>
</dbReference>
<feature type="site" description="Interaction with DNA" evidence="10">
    <location>
        <position position="491"/>
    </location>
</feature>
<keyword evidence="9 10" id="KW-0413">Isomerase</keyword>
<dbReference type="GO" id="GO:0003677">
    <property type="term" value="F:DNA binding"/>
    <property type="evidence" value="ECO:0007669"/>
    <property type="project" value="UniProtKB-KW"/>
</dbReference>
<dbReference type="GO" id="GO:0005694">
    <property type="term" value="C:chromosome"/>
    <property type="evidence" value="ECO:0007669"/>
    <property type="project" value="InterPro"/>
</dbReference>
<evidence type="ECO:0000256" key="7">
    <source>
        <dbReference type="ARBA" id="ARBA00023029"/>
    </source>
</evidence>
<evidence type="ECO:0000256" key="8">
    <source>
        <dbReference type="ARBA" id="ARBA00023125"/>
    </source>
</evidence>
<dbReference type="InterPro" id="IPR028612">
    <property type="entry name" value="Topoisom_1_IA"/>
</dbReference>
<dbReference type="InterPro" id="IPR034149">
    <property type="entry name" value="TOPRIM_TopoI"/>
</dbReference>
<feature type="site" description="Interaction with DNA" evidence="10">
    <location>
        <position position="33"/>
    </location>
</feature>
<dbReference type="PROSITE" id="PS00396">
    <property type="entry name" value="TOPO_IA_1"/>
    <property type="match status" value="1"/>
</dbReference>
<feature type="domain" description="Topo IA-type catalytic" evidence="12">
    <location>
        <begin position="129"/>
        <end position="559"/>
    </location>
</feature>
<dbReference type="CDD" id="cd03363">
    <property type="entry name" value="TOPRIM_TopoIA_TopoI"/>
    <property type="match status" value="1"/>
</dbReference>
<evidence type="ECO:0000256" key="5">
    <source>
        <dbReference type="ARBA" id="ARBA00022833"/>
    </source>
</evidence>
<dbReference type="InterPro" id="IPR013498">
    <property type="entry name" value="Topo_IA_Znf"/>
</dbReference>
<dbReference type="PANTHER" id="PTHR42785">
    <property type="entry name" value="DNA TOPOISOMERASE, TYPE IA, CORE"/>
    <property type="match status" value="1"/>
</dbReference>
<dbReference type="Gene3D" id="2.70.20.10">
    <property type="entry name" value="Topoisomerase I, domain 3"/>
    <property type="match status" value="1"/>
</dbReference>
<dbReference type="Gene3D" id="3.30.65.10">
    <property type="entry name" value="Bacterial Topoisomerase I, domain 1"/>
    <property type="match status" value="3"/>
</dbReference>
<keyword evidence="7 10" id="KW-0799">Topoisomerase</keyword>
<gene>
    <name evidence="10" type="primary">topA</name>
    <name evidence="13" type="ordered locus">Desac_2644</name>
</gene>
<keyword evidence="6" id="KW-0460">Magnesium</keyword>
<feature type="site" description="Interaction with DNA" evidence="10">
    <location>
        <position position="148"/>
    </location>
</feature>
<dbReference type="PRINTS" id="PR00417">
    <property type="entry name" value="PRTPISMRASEI"/>
</dbReference>
<comment type="subunit">
    <text evidence="10">Monomer.</text>
</comment>
<dbReference type="Gene3D" id="1.10.460.10">
    <property type="entry name" value="Topoisomerase I, domain 2"/>
    <property type="match status" value="1"/>
</dbReference>
<evidence type="ECO:0000259" key="12">
    <source>
        <dbReference type="PROSITE" id="PS52039"/>
    </source>
</evidence>
<feature type="region of interest" description="Interaction with DNA" evidence="10">
    <location>
        <begin position="163"/>
        <end position="168"/>
    </location>
</feature>
<dbReference type="SMART" id="SM00493">
    <property type="entry name" value="TOPRIM"/>
    <property type="match status" value="1"/>
</dbReference>
<dbReference type="InterPro" id="IPR013826">
    <property type="entry name" value="Topo_IA_cen_sub3"/>
</dbReference>
<dbReference type="InterPro" id="IPR006171">
    <property type="entry name" value="TOPRIM_dom"/>
</dbReference>
<dbReference type="GO" id="GO:0008270">
    <property type="term" value="F:zinc ion binding"/>
    <property type="evidence" value="ECO:0007669"/>
    <property type="project" value="UniProtKB-KW"/>
</dbReference>
<dbReference type="EMBL" id="CP002629">
    <property type="protein sequence ID" value="AEB10459.1"/>
    <property type="molecule type" value="Genomic_DNA"/>
</dbReference>
<keyword evidence="5" id="KW-0862">Zinc</keyword>
<dbReference type="InterPro" id="IPR023406">
    <property type="entry name" value="Topo_IA_AS"/>
</dbReference>
<dbReference type="Gene3D" id="3.40.50.140">
    <property type="match status" value="1"/>
</dbReference>
<comment type="catalytic activity">
    <reaction evidence="1 10">
        <text>ATP-independent breakage of single-stranded DNA, followed by passage and rejoining.</text>
        <dbReference type="EC" id="5.6.2.1"/>
    </reaction>
</comment>
<keyword evidence="4" id="KW-0863">Zinc-finger</keyword>
<accession>F2NDW2</accession>
<dbReference type="Gene3D" id="1.10.290.10">
    <property type="entry name" value="Topoisomerase I, domain 4"/>
    <property type="match status" value="1"/>
</dbReference>
<proteinExistence type="inferred from homology"/>
<dbReference type="RefSeq" id="WP_013707568.1">
    <property type="nucleotide sequence ID" value="NC_015388.1"/>
</dbReference>
<dbReference type="GO" id="GO:0003917">
    <property type="term" value="F:DNA topoisomerase type I (single strand cut, ATP-independent) activity"/>
    <property type="evidence" value="ECO:0007669"/>
    <property type="project" value="UniProtKB-UniRule"/>
</dbReference>
<dbReference type="SMART" id="SM00437">
    <property type="entry name" value="TOP1Ac"/>
    <property type="match status" value="1"/>
</dbReference>
<evidence type="ECO:0000256" key="4">
    <source>
        <dbReference type="ARBA" id="ARBA00022771"/>
    </source>
</evidence>
<dbReference type="OrthoDB" id="9804262at2"/>
<dbReference type="Pfam" id="PF01396">
    <property type="entry name" value="Zn_ribbon_Top1"/>
    <property type="match status" value="4"/>
</dbReference>
<dbReference type="STRING" id="880072.Desac_2644"/>
<dbReference type="SMART" id="SM00436">
    <property type="entry name" value="TOP1Bc"/>
    <property type="match status" value="1"/>
</dbReference>
<evidence type="ECO:0000259" key="11">
    <source>
        <dbReference type="PROSITE" id="PS50880"/>
    </source>
</evidence>
<dbReference type="InterPro" id="IPR000380">
    <property type="entry name" value="Topo_IA"/>
</dbReference>
<dbReference type="PROSITE" id="PS52039">
    <property type="entry name" value="TOPO_IA_2"/>
    <property type="match status" value="1"/>
</dbReference>
<dbReference type="InterPro" id="IPR003602">
    <property type="entry name" value="Topo_IA_DNA-bd_dom"/>
</dbReference>
<dbReference type="CDD" id="cd00186">
    <property type="entry name" value="TOP1Ac"/>
    <property type="match status" value="1"/>
</dbReference>
<dbReference type="GO" id="GO:0006265">
    <property type="term" value="P:DNA topological change"/>
    <property type="evidence" value="ECO:0007669"/>
    <property type="project" value="UniProtKB-UniRule"/>
</dbReference>
<feature type="site" description="Interaction with DNA" evidence="10">
    <location>
        <position position="139"/>
    </location>
</feature>
<feature type="active site" description="O-(5'-phospho-DNA)-tyrosine intermediate" evidence="10">
    <location>
        <position position="299"/>
    </location>
</feature>
<dbReference type="InterPro" id="IPR013497">
    <property type="entry name" value="Topo_IA_cen"/>
</dbReference>
<reference evidence="13 14" key="1">
    <citation type="journal article" date="2011" name="Stand. Genomic Sci.">
        <title>Complete genome sequence of the acetate-degrading sulfate reducer Desulfobacca acetoxidans type strain (ASRB2).</title>
        <authorList>
            <person name="Goker M."/>
            <person name="Teshima H."/>
            <person name="Lapidus A."/>
            <person name="Nolan M."/>
            <person name="Lucas S."/>
            <person name="Hammon N."/>
            <person name="Deshpande S."/>
            <person name="Cheng J.F."/>
            <person name="Tapia R."/>
            <person name="Han C."/>
            <person name="Goodwin L."/>
            <person name="Pitluck S."/>
            <person name="Huntemann M."/>
            <person name="Liolios K."/>
            <person name="Ivanova N."/>
            <person name="Pagani I."/>
            <person name="Mavromatis K."/>
            <person name="Ovchinikova G."/>
            <person name="Pati A."/>
            <person name="Chen A."/>
            <person name="Palaniappan K."/>
            <person name="Land M."/>
            <person name="Hauser L."/>
            <person name="Brambilla E.M."/>
            <person name="Rohde M."/>
            <person name="Spring S."/>
            <person name="Detter J.C."/>
            <person name="Woyke T."/>
            <person name="Bristow J."/>
            <person name="Eisen J.A."/>
            <person name="Markowitz V."/>
            <person name="Hugenholtz P."/>
            <person name="Kyrpides N.C."/>
            <person name="Klenk H.P."/>
        </authorList>
    </citation>
    <scope>NUCLEOTIDE SEQUENCE [LARGE SCALE GENOMIC DNA]</scope>
    <source>
        <strain evidence="14">ATCC 700848 / DSM 11109 / ASRB2</strain>
    </source>
</reference>
<comment type="similarity">
    <text evidence="2 10">Belongs to the type IA topoisomerase family.</text>
</comment>
<dbReference type="KEGG" id="dao:Desac_2644"/>
<protein>
    <recommendedName>
        <fullName evidence="10">DNA topoisomerase 1</fullName>
        <ecNumber evidence="10">5.6.2.1</ecNumber>
    </recommendedName>
    <alternativeName>
        <fullName evidence="10">DNA topoisomerase I</fullName>
    </alternativeName>
</protein>
<dbReference type="SUPFAM" id="SSF56712">
    <property type="entry name" value="Prokaryotic type I DNA topoisomerase"/>
    <property type="match status" value="1"/>
</dbReference>
<feature type="site" description="Interaction with DNA" evidence="10">
    <location>
        <position position="301"/>
    </location>
</feature>
<keyword evidence="8 10" id="KW-0238">DNA-binding</keyword>
<evidence type="ECO:0000256" key="10">
    <source>
        <dbReference type="HAMAP-Rule" id="MF_00952"/>
    </source>
</evidence>
<name>F2NDW2_DESAR</name>
<feature type="domain" description="Toprim" evidence="11">
    <location>
        <begin position="3"/>
        <end position="113"/>
    </location>
</feature>
<evidence type="ECO:0000256" key="9">
    <source>
        <dbReference type="ARBA" id="ARBA00023235"/>
    </source>
</evidence>
<dbReference type="eggNOG" id="COG0550">
    <property type="taxonomic scope" value="Bacteria"/>
</dbReference>
<feature type="site" description="Interaction with DNA" evidence="10">
    <location>
        <position position="140"/>
    </location>
</feature>
<keyword evidence="3" id="KW-0479">Metal-binding</keyword>
<dbReference type="NCBIfam" id="TIGR01051">
    <property type="entry name" value="topA_bact"/>
    <property type="match status" value="1"/>
</dbReference>
<evidence type="ECO:0000256" key="6">
    <source>
        <dbReference type="ARBA" id="ARBA00022842"/>
    </source>
</evidence>
<dbReference type="InterPro" id="IPR013825">
    <property type="entry name" value="Topo_IA_cen_sub2"/>
</dbReference>
<dbReference type="PANTHER" id="PTHR42785:SF1">
    <property type="entry name" value="DNA TOPOISOMERASE"/>
    <property type="match status" value="1"/>
</dbReference>
<comment type="function">
    <text evidence="10">Releases the supercoiling and torsional tension of DNA, which is introduced during the DNA replication and transcription, by transiently cleaving and rejoining one strand of the DNA duplex. Introduces a single-strand break via transesterification at a target site in duplex DNA. The scissile phosphodiester is attacked by the catalytic tyrosine of the enzyme, resulting in the formation of a DNA-(5'-phosphotyrosyl)-enzyme intermediate and the expulsion of a 3'-OH DNA strand. The free DNA strand then undergoes passage around the unbroken strand, thus removing DNA supercoils. Finally, in the religation step, the DNA 3'-OH attacks the covalent intermediate to expel the active-site tyrosine and restore the DNA phosphodiester backbone.</text>
</comment>